<keyword evidence="4" id="KW-1185">Reference proteome</keyword>
<protein>
    <recommendedName>
        <fullName evidence="2">F-box domain-containing protein</fullName>
    </recommendedName>
</protein>
<dbReference type="EMBL" id="JAUUTY010000003">
    <property type="protein sequence ID" value="KAK1666906.1"/>
    <property type="molecule type" value="Genomic_DNA"/>
</dbReference>
<dbReference type="PANTHER" id="PTHR31111">
    <property type="entry name" value="BNAA05G37150D PROTEIN-RELATED"/>
    <property type="match status" value="1"/>
</dbReference>
<proteinExistence type="predicted"/>
<dbReference type="PROSITE" id="PS50181">
    <property type="entry name" value="FBOX"/>
    <property type="match status" value="1"/>
</dbReference>
<evidence type="ECO:0000313" key="4">
    <source>
        <dbReference type="Proteomes" id="UP001231189"/>
    </source>
</evidence>
<feature type="region of interest" description="Disordered" evidence="1">
    <location>
        <begin position="618"/>
        <end position="644"/>
    </location>
</feature>
<sequence length="644" mass="71659">MRTYRPTRGFLPDRERLASWSFLVLQNGQDFFPMASVSSVASVTLPHDVIFDILSWLPVKSLCRFRCVSREWQTLISDPAFVAVLKSRVEPLLAIDHSMVPSLRLMDMDGNVVRVINDVGWFLTSICVATDDHVCVIGDMGNEQVARIIDLATKKVLVTCLKGRTQGFGRAAPSGAYKVVCLGDHICEVLTVGDGVGWRHKEPHPTNASYRNRPVVVNGVLHLLVAPQPPDGDIILCFDLESEDWKKGIKGPPNVKLQDSKISLGELNGALCMAQGETNNTYSGCTNIWILRDFDKSIWVKKYTIPLDSAMYYRMTPLRVLRDFCLCQRSQEREAEVPGARSEKRRIPEREAEGRGLRSGRCFRSADLAVHPSAATEAYILDGSAILSAYLQEILQSGRFQDLDICEANAFFQNHPFEAQAGALFCVQHLYLQVRNHVDPESNLANLLEVSSERVRRVLSHNESLEPVNSDSYSLCVQSKNGKTVALIITGNLGIFKQWYCCSGTIHNAIEIRRPFRDMSYMATRRLPPALQSTCTSDIVFENIQEGPEYIILAGSTIIDVLQNLSLVEFAYQGVRPGIDLRDLCETLHGLSVPSSRPSENILLVIVQFKAPRHPITLQSDDIARRKGKAPMDGGKGTSGSKAQ</sequence>
<dbReference type="InterPro" id="IPR001810">
    <property type="entry name" value="F-box_dom"/>
</dbReference>
<dbReference type="Proteomes" id="UP001231189">
    <property type="component" value="Unassembled WGS sequence"/>
</dbReference>
<dbReference type="SUPFAM" id="SSF81383">
    <property type="entry name" value="F-box domain"/>
    <property type="match status" value="1"/>
</dbReference>
<comment type="caution">
    <text evidence="3">The sequence shown here is derived from an EMBL/GenBank/DDBJ whole genome shotgun (WGS) entry which is preliminary data.</text>
</comment>
<evidence type="ECO:0000256" key="1">
    <source>
        <dbReference type="SAM" id="MobiDB-lite"/>
    </source>
</evidence>
<dbReference type="Gene3D" id="1.20.1280.50">
    <property type="match status" value="1"/>
</dbReference>
<reference evidence="3" key="1">
    <citation type="submission" date="2023-07" db="EMBL/GenBank/DDBJ databases">
        <title>A chromosome-level genome assembly of Lolium multiflorum.</title>
        <authorList>
            <person name="Chen Y."/>
            <person name="Copetti D."/>
            <person name="Kolliker R."/>
            <person name="Studer B."/>
        </authorList>
    </citation>
    <scope>NUCLEOTIDE SEQUENCE</scope>
    <source>
        <strain evidence="3">02402/16</strain>
        <tissue evidence="3">Leaf</tissue>
    </source>
</reference>
<evidence type="ECO:0000313" key="3">
    <source>
        <dbReference type="EMBL" id="KAK1666906.1"/>
    </source>
</evidence>
<dbReference type="NCBIfam" id="TIGR01640">
    <property type="entry name" value="F_box_assoc_1"/>
    <property type="match status" value="1"/>
</dbReference>
<dbReference type="SMART" id="SM00256">
    <property type="entry name" value="FBOX"/>
    <property type="match status" value="1"/>
</dbReference>
<organism evidence="3 4">
    <name type="scientific">Lolium multiflorum</name>
    <name type="common">Italian ryegrass</name>
    <name type="synonym">Lolium perenne subsp. multiflorum</name>
    <dbReference type="NCBI Taxonomy" id="4521"/>
    <lineage>
        <taxon>Eukaryota</taxon>
        <taxon>Viridiplantae</taxon>
        <taxon>Streptophyta</taxon>
        <taxon>Embryophyta</taxon>
        <taxon>Tracheophyta</taxon>
        <taxon>Spermatophyta</taxon>
        <taxon>Magnoliopsida</taxon>
        <taxon>Liliopsida</taxon>
        <taxon>Poales</taxon>
        <taxon>Poaceae</taxon>
        <taxon>BOP clade</taxon>
        <taxon>Pooideae</taxon>
        <taxon>Poodae</taxon>
        <taxon>Poeae</taxon>
        <taxon>Poeae Chloroplast Group 2 (Poeae type)</taxon>
        <taxon>Loliodinae</taxon>
        <taxon>Loliinae</taxon>
        <taxon>Lolium</taxon>
    </lineage>
</organism>
<feature type="domain" description="F-box" evidence="2">
    <location>
        <begin position="39"/>
        <end position="85"/>
    </location>
</feature>
<dbReference type="CDD" id="cd22157">
    <property type="entry name" value="F-box_AtFBW1-like"/>
    <property type="match status" value="1"/>
</dbReference>
<dbReference type="InterPro" id="IPR017451">
    <property type="entry name" value="F-box-assoc_interact_dom"/>
</dbReference>
<gene>
    <name evidence="3" type="ORF">QYE76_055065</name>
</gene>
<dbReference type="InterPro" id="IPR036047">
    <property type="entry name" value="F-box-like_dom_sf"/>
</dbReference>
<dbReference type="Pfam" id="PF00646">
    <property type="entry name" value="F-box"/>
    <property type="match status" value="1"/>
</dbReference>
<dbReference type="Pfam" id="PF08268">
    <property type="entry name" value="FBA_3"/>
    <property type="match status" value="1"/>
</dbReference>
<dbReference type="AlphaFoldDB" id="A0AAD8T0B1"/>
<name>A0AAD8T0B1_LOLMU</name>
<accession>A0AAD8T0B1</accession>
<dbReference type="PANTHER" id="PTHR31111:SF136">
    <property type="entry name" value="F-BOX ASSOCIATED DOMAIN-CONTAINING PROTEIN"/>
    <property type="match status" value="1"/>
</dbReference>
<evidence type="ECO:0000259" key="2">
    <source>
        <dbReference type="PROSITE" id="PS50181"/>
    </source>
</evidence>
<dbReference type="InterPro" id="IPR013187">
    <property type="entry name" value="F-box-assoc_dom_typ3"/>
</dbReference>